<dbReference type="AlphaFoldDB" id="A0A069PP29"/>
<dbReference type="STRING" id="60547.GCA_000751215_03989"/>
<comment type="caution">
    <text evidence="6">The sequence shown here is derived from an EMBL/GenBank/DDBJ whole genome shotgun (WGS) entry which is preliminary data.</text>
</comment>
<feature type="domain" description="HTH lysR-type" evidence="5">
    <location>
        <begin position="7"/>
        <end position="64"/>
    </location>
</feature>
<comment type="similarity">
    <text evidence="1">Belongs to the LysR transcriptional regulatory family.</text>
</comment>
<dbReference type="EMBL" id="JFHC01000019">
    <property type="protein sequence ID" value="KDR42157.1"/>
    <property type="molecule type" value="Genomic_DNA"/>
</dbReference>
<dbReference type="GO" id="GO:0003677">
    <property type="term" value="F:DNA binding"/>
    <property type="evidence" value="ECO:0007669"/>
    <property type="project" value="UniProtKB-KW"/>
</dbReference>
<evidence type="ECO:0000259" key="5">
    <source>
        <dbReference type="PROSITE" id="PS50931"/>
    </source>
</evidence>
<dbReference type="Gene3D" id="1.10.10.10">
    <property type="entry name" value="Winged helix-like DNA-binding domain superfamily/Winged helix DNA-binding domain"/>
    <property type="match status" value="1"/>
</dbReference>
<dbReference type="GO" id="GO:0005829">
    <property type="term" value="C:cytosol"/>
    <property type="evidence" value="ECO:0007669"/>
    <property type="project" value="TreeGrafter"/>
</dbReference>
<proteinExistence type="inferred from homology"/>
<gene>
    <name evidence="6" type="ORF">BG61_10995</name>
</gene>
<dbReference type="SUPFAM" id="SSF53850">
    <property type="entry name" value="Periplasmic binding protein-like II"/>
    <property type="match status" value="1"/>
</dbReference>
<dbReference type="PANTHER" id="PTHR30419">
    <property type="entry name" value="HTH-TYPE TRANSCRIPTIONAL REGULATOR YBHD"/>
    <property type="match status" value="1"/>
</dbReference>
<dbReference type="CDD" id="cd08440">
    <property type="entry name" value="PBP2_LTTR_like_4"/>
    <property type="match status" value="1"/>
</dbReference>
<dbReference type="Pfam" id="PF00126">
    <property type="entry name" value="HTH_1"/>
    <property type="match status" value="1"/>
</dbReference>
<name>A0A069PP29_9BURK</name>
<evidence type="ECO:0000256" key="2">
    <source>
        <dbReference type="ARBA" id="ARBA00023015"/>
    </source>
</evidence>
<keyword evidence="4" id="KW-0804">Transcription</keyword>
<dbReference type="InterPro" id="IPR036390">
    <property type="entry name" value="WH_DNA-bd_sf"/>
</dbReference>
<evidence type="ECO:0000256" key="1">
    <source>
        <dbReference type="ARBA" id="ARBA00009437"/>
    </source>
</evidence>
<organism evidence="6 7">
    <name type="scientific">Caballeronia glathei</name>
    <dbReference type="NCBI Taxonomy" id="60547"/>
    <lineage>
        <taxon>Bacteria</taxon>
        <taxon>Pseudomonadati</taxon>
        <taxon>Pseudomonadota</taxon>
        <taxon>Betaproteobacteria</taxon>
        <taxon>Burkholderiales</taxon>
        <taxon>Burkholderiaceae</taxon>
        <taxon>Caballeronia</taxon>
    </lineage>
</organism>
<dbReference type="SUPFAM" id="SSF46785">
    <property type="entry name" value="Winged helix' DNA-binding domain"/>
    <property type="match status" value="1"/>
</dbReference>
<dbReference type="InterPro" id="IPR050950">
    <property type="entry name" value="HTH-type_LysR_regulators"/>
</dbReference>
<dbReference type="InterPro" id="IPR000847">
    <property type="entry name" value="LysR_HTH_N"/>
</dbReference>
<dbReference type="Gene3D" id="3.40.190.10">
    <property type="entry name" value="Periplasmic binding protein-like II"/>
    <property type="match status" value="2"/>
</dbReference>
<protein>
    <submittedName>
        <fullName evidence="6">LysR family transcriptional regulator</fullName>
    </submittedName>
</protein>
<evidence type="ECO:0000256" key="3">
    <source>
        <dbReference type="ARBA" id="ARBA00023125"/>
    </source>
</evidence>
<sequence>MNRFPGVDLDALRAFVAVASHASFNDAAIELNLSGSALTRRIKRLEEALDVMLFERTTRNVALTASGELLLPRAQGVLRELDASLELVTEATRMRAGQLTIACIPTAAKLMLPGIVSSFHRRRPEVRLRLIEANLATVMQRVANGDAEFGIAFLVNESPDLDIDELLVDPYVLACPADHPLAAGEHVAWRELRPWPLIVSGSSSGNRRMLDAALRDIDWRPERLIEIEHLTTSLGLVEAGLGISIIPRCAVPREAGARIAIRPLVDPTVARTIGLIRRRDAVLSPIARDFRLTLRRMAPVDPSMMRERS</sequence>
<reference evidence="6 7" key="1">
    <citation type="submission" date="2014-03" db="EMBL/GenBank/DDBJ databases">
        <title>Draft Genome Sequences of Four Burkholderia Strains.</title>
        <authorList>
            <person name="Liu X.Y."/>
            <person name="Li C.X."/>
            <person name="Xu J.H."/>
        </authorList>
    </citation>
    <scope>NUCLEOTIDE SEQUENCE [LARGE SCALE GENOMIC DNA]</scope>
    <source>
        <strain evidence="6 7">DSM 50014</strain>
    </source>
</reference>
<dbReference type="PROSITE" id="PS50931">
    <property type="entry name" value="HTH_LYSR"/>
    <property type="match status" value="1"/>
</dbReference>
<dbReference type="RefSeq" id="WP_035934513.1">
    <property type="nucleotide sequence ID" value="NZ_CADFFX010000010.1"/>
</dbReference>
<dbReference type="InterPro" id="IPR036388">
    <property type="entry name" value="WH-like_DNA-bd_sf"/>
</dbReference>
<dbReference type="InterPro" id="IPR005119">
    <property type="entry name" value="LysR_subst-bd"/>
</dbReference>
<evidence type="ECO:0000313" key="6">
    <source>
        <dbReference type="EMBL" id="KDR42157.1"/>
    </source>
</evidence>
<keyword evidence="3" id="KW-0238">DNA-binding</keyword>
<dbReference type="PANTHER" id="PTHR30419:SF8">
    <property type="entry name" value="NITROGEN ASSIMILATION TRANSCRIPTIONAL ACTIVATOR-RELATED"/>
    <property type="match status" value="1"/>
</dbReference>
<dbReference type="GO" id="GO:0003700">
    <property type="term" value="F:DNA-binding transcription factor activity"/>
    <property type="evidence" value="ECO:0007669"/>
    <property type="project" value="InterPro"/>
</dbReference>
<evidence type="ECO:0000313" key="7">
    <source>
        <dbReference type="Proteomes" id="UP000027466"/>
    </source>
</evidence>
<evidence type="ECO:0000256" key="4">
    <source>
        <dbReference type="ARBA" id="ARBA00023163"/>
    </source>
</evidence>
<keyword evidence="2" id="KW-0805">Transcription regulation</keyword>
<dbReference type="Pfam" id="PF03466">
    <property type="entry name" value="LysR_substrate"/>
    <property type="match status" value="1"/>
</dbReference>
<dbReference type="Proteomes" id="UP000027466">
    <property type="component" value="Unassembled WGS sequence"/>
</dbReference>
<dbReference type="FunFam" id="1.10.10.10:FF:000001">
    <property type="entry name" value="LysR family transcriptional regulator"/>
    <property type="match status" value="1"/>
</dbReference>
<keyword evidence="7" id="KW-1185">Reference proteome</keyword>
<accession>A0A069PP29</accession>